<evidence type="ECO:0000313" key="3">
    <source>
        <dbReference type="WBParaSite" id="PgR099_g006_t02"/>
    </source>
</evidence>
<name>A0A915C7P1_PARUN</name>
<organism evidence="2 3">
    <name type="scientific">Parascaris univalens</name>
    <name type="common">Nematode worm</name>
    <dbReference type="NCBI Taxonomy" id="6257"/>
    <lineage>
        <taxon>Eukaryota</taxon>
        <taxon>Metazoa</taxon>
        <taxon>Ecdysozoa</taxon>
        <taxon>Nematoda</taxon>
        <taxon>Chromadorea</taxon>
        <taxon>Rhabditida</taxon>
        <taxon>Spirurina</taxon>
        <taxon>Ascaridomorpha</taxon>
        <taxon>Ascaridoidea</taxon>
        <taxon>Ascarididae</taxon>
        <taxon>Parascaris</taxon>
    </lineage>
</organism>
<evidence type="ECO:0000256" key="1">
    <source>
        <dbReference type="SAM" id="MobiDB-lite"/>
    </source>
</evidence>
<accession>A0A915C7P1</accession>
<feature type="region of interest" description="Disordered" evidence="1">
    <location>
        <begin position="178"/>
        <end position="212"/>
    </location>
</feature>
<feature type="region of interest" description="Disordered" evidence="1">
    <location>
        <begin position="277"/>
        <end position="386"/>
    </location>
</feature>
<reference evidence="3" key="1">
    <citation type="submission" date="2022-11" db="UniProtKB">
        <authorList>
            <consortium name="WormBaseParasite"/>
        </authorList>
    </citation>
    <scope>IDENTIFICATION</scope>
</reference>
<feature type="compositionally biased region" description="Acidic residues" evidence="1">
    <location>
        <begin position="349"/>
        <end position="360"/>
    </location>
</feature>
<feature type="compositionally biased region" description="Polar residues" evidence="1">
    <location>
        <begin position="178"/>
        <end position="200"/>
    </location>
</feature>
<feature type="compositionally biased region" description="Polar residues" evidence="1">
    <location>
        <begin position="292"/>
        <end position="320"/>
    </location>
</feature>
<keyword evidence="2" id="KW-1185">Reference proteome</keyword>
<protein>
    <submittedName>
        <fullName evidence="3">FLYWCH-type domain-containing protein</fullName>
    </submittedName>
</protein>
<feature type="compositionally biased region" description="Low complexity" evidence="1">
    <location>
        <begin position="361"/>
        <end position="372"/>
    </location>
</feature>
<proteinExistence type="predicted"/>
<sequence>SLFDDMFMFLSLHELAVFLCSKRSRFFEKSTRGPLSVVYLRLSMSINEGVAKRVASITFNQLHHSYASNTSSPLISPNMAPTQQRDKRRFYVKKLAIGIHRFKEWEEQLDDSWYRHHNKVNNIVYYHCKHEPCYASMKAKVMVDFVQLYVTEEGHTHPPFTSSVAALSELSAPLSSSDFASRDSNQQMNSVTYQRSSLQSPKRRRLAEEQPSKEIPLIYQQQLLKLLHLQGDSSAESSTVENSRPQNQTETQLTSLFICGQCEESCSTMANSVEIKHSLPITSDSDRKRGNSEGNESTIQQIMRNSCEPTSHISPCSSSEARGEVQTHGAVENIVATVSPQSETKDSENYEDCSDSEQSTEDSLSSSTPISLKVEGNNQTNISADSGDGEEIFTMIRALVESKPRRKRLVFLRKLKRQLNYYVEMEEIRSLAARLPPNTTFHDVFNS</sequence>
<evidence type="ECO:0000313" key="2">
    <source>
        <dbReference type="Proteomes" id="UP000887569"/>
    </source>
</evidence>
<dbReference type="Proteomes" id="UP000887569">
    <property type="component" value="Unplaced"/>
</dbReference>
<dbReference type="WBParaSite" id="PgR099_g006_t02">
    <property type="protein sequence ID" value="PgR099_g006_t02"/>
    <property type="gene ID" value="PgR099_g006"/>
</dbReference>
<dbReference type="AlphaFoldDB" id="A0A915C7P1"/>